<reference evidence="1 2" key="1">
    <citation type="submission" date="2021-06" db="EMBL/GenBank/DDBJ databases">
        <title>Caerostris extrusa draft genome.</title>
        <authorList>
            <person name="Kono N."/>
            <person name="Arakawa K."/>
        </authorList>
    </citation>
    <scope>NUCLEOTIDE SEQUENCE [LARGE SCALE GENOMIC DNA]</scope>
</reference>
<dbReference type="Proteomes" id="UP001054945">
    <property type="component" value="Unassembled WGS sequence"/>
</dbReference>
<accession>A0AAV4XLA2</accession>
<keyword evidence="2" id="KW-1185">Reference proteome</keyword>
<evidence type="ECO:0000313" key="1">
    <source>
        <dbReference type="EMBL" id="GIY94564.1"/>
    </source>
</evidence>
<name>A0AAV4XLA2_CAEEX</name>
<organism evidence="1 2">
    <name type="scientific">Caerostris extrusa</name>
    <name type="common">Bark spider</name>
    <name type="synonym">Caerostris bankana</name>
    <dbReference type="NCBI Taxonomy" id="172846"/>
    <lineage>
        <taxon>Eukaryota</taxon>
        <taxon>Metazoa</taxon>
        <taxon>Ecdysozoa</taxon>
        <taxon>Arthropoda</taxon>
        <taxon>Chelicerata</taxon>
        <taxon>Arachnida</taxon>
        <taxon>Araneae</taxon>
        <taxon>Araneomorphae</taxon>
        <taxon>Entelegynae</taxon>
        <taxon>Araneoidea</taxon>
        <taxon>Araneidae</taxon>
        <taxon>Caerostris</taxon>
    </lineage>
</organism>
<sequence length="201" mass="23110">MESRKGNCFPRFICFYHPVKGVPEVMFKRESFPSVEGSYGETKSNWIIPNLLIQNCLLEIFNLKPRSSQPHGEQKEPRVPEGCSKENHFQLLKDLMENVARGIEWKTQDDLFQEKERTIHKPLLSVTCCASKQANKSEGGSSRMMTRKLFTLLSVPCNVLRSCGPLSRRNIIRLNPDGESKRQLFSKIHLLFIIPSKAFQN</sequence>
<dbReference type="EMBL" id="BPLR01000406">
    <property type="protein sequence ID" value="GIY94564.1"/>
    <property type="molecule type" value="Genomic_DNA"/>
</dbReference>
<dbReference type="AlphaFoldDB" id="A0AAV4XLA2"/>
<protein>
    <submittedName>
        <fullName evidence="1">Uncharacterized protein</fullName>
    </submittedName>
</protein>
<comment type="caution">
    <text evidence="1">The sequence shown here is derived from an EMBL/GenBank/DDBJ whole genome shotgun (WGS) entry which is preliminary data.</text>
</comment>
<evidence type="ECO:0000313" key="2">
    <source>
        <dbReference type="Proteomes" id="UP001054945"/>
    </source>
</evidence>
<gene>
    <name evidence="1" type="ORF">CEXT_245751</name>
</gene>
<proteinExistence type="predicted"/>